<feature type="region of interest" description="Disordered" evidence="2">
    <location>
        <begin position="226"/>
        <end position="249"/>
    </location>
</feature>
<reference evidence="3" key="3">
    <citation type="submission" date="2020-10" db="EMBL/GenBank/DDBJ databases">
        <authorList>
            <person name="Sedaghatjoo S."/>
        </authorList>
    </citation>
    <scope>NUCLEOTIDE SEQUENCE</scope>
    <source>
        <strain evidence="3">AZH3</strain>
    </source>
</reference>
<evidence type="ECO:0000256" key="2">
    <source>
        <dbReference type="SAM" id="MobiDB-lite"/>
    </source>
</evidence>
<dbReference type="Proteomes" id="UP000077671">
    <property type="component" value="Unassembled WGS sequence"/>
</dbReference>
<dbReference type="InterPro" id="IPR019190">
    <property type="entry name" value="EXOV"/>
</dbReference>
<sequence length="848" mass="92635">MLRDTACAPQTVLAQSGVLEIEACVASEPAQVKDEDNPAEPLKSSVGTEDKDKPPQTAANQDATSAQDKKERRPKKPSESLSEHANNRGYLSVTDLVSLAWCEFQSLYGVLGGRNLPLDQRPTSFTTKTGAVIIPDREIAVEREKTLEKGRAIHAELEKELYGEQIVIPTETAADKWALRILEVCCGLKNLLNDGICREVRVFAIIEGFLVFGQIDEIELKRPGTAKSAVDDAPPTPSKPSWASQEQWRRDQVRREKAKKITLSPSEARGTQKLDAFFSRSSSSTSSTITNGKGPFTTAYKGGQSQSSTAVSQRQVTKPEAFLVVSDSKTRFSATIPREESQTSARLQCMLYRRMLEELCLGAEQYVASEQPEKQALGAASRQHTEPGFQPPSPRFEPCDIKTFLTNKKLDLHAVLSDAFIAAGVEWCTNIGLFTSSDSTGGIVPRLNTIHALICSLADVVAEVRSTVTTSNLMGEELGLTYRHRATFKRKKTQVTFTRGQGPEKNGSPKQKPLKLSQPGTKSPALVPATPERQKIRTRKSRDRDLSSAKKESIQQDLEEGLDERCALDLRNEREVDAGSEAGTLSSPTKLSQSQGLSQSQTGPSTPRKTRNNSGSPSAAAAKSDAASIPSSPSTPYHLEQQIIAKVAFTYSAAQLDAHLAKVMPVWLGARDPDGVKEAETYKCNSCEYRANCEWRAVKAQEAYERVRARRIAAEEARLWGDQDADLFDELEIAEGVGDGDQKAEGRKPAFISQSQSQLLSQASADDNDSEAAYWGAADMPDADTLDRLESQHASRVLAGSNTSGSMERPKDGLGDVAAEEKQPMPSSEADLWKDMLDEEALRSVPMQ</sequence>
<dbReference type="GO" id="GO:0005739">
    <property type="term" value="C:mitochondrion"/>
    <property type="evidence" value="ECO:0007669"/>
    <property type="project" value="TreeGrafter"/>
</dbReference>
<feature type="compositionally biased region" description="Polar residues" evidence="2">
    <location>
        <begin position="57"/>
        <end position="66"/>
    </location>
</feature>
<feature type="region of interest" description="Disordered" evidence="2">
    <location>
        <begin position="285"/>
        <end position="305"/>
    </location>
</feature>
<feature type="compositionally biased region" description="Basic and acidic residues" evidence="2">
    <location>
        <begin position="542"/>
        <end position="554"/>
    </location>
</feature>
<protein>
    <recommendedName>
        <fullName evidence="7">Exonuclease V, mitochondrial</fullName>
    </recommendedName>
</protein>
<dbReference type="EMBL" id="CAJHJG010006043">
    <property type="protein sequence ID" value="CAD6954556.1"/>
    <property type="molecule type" value="Genomic_DNA"/>
</dbReference>
<dbReference type="GO" id="GO:0045145">
    <property type="term" value="F:single-stranded DNA 5'-3' DNA exonuclease activity"/>
    <property type="evidence" value="ECO:0007669"/>
    <property type="project" value="InterPro"/>
</dbReference>
<dbReference type="GO" id="GO:0036297">
    <property type="term" value="P:interstrand cross-link repair"/>
    <property type="evidence" value="ECO:0007669"/>
    <property type="project" value="TreeGrafter"/>
</dbReference>
<name>A0A177VGY9_9BASI</name>
<evidence type="ECO:0000313" key="5">
    <source>
        <dbReference type="Proteomes" id="UP000077671"/>
    </source>
</evidence>
<dbReference type="PANTHER" id="PTHR14464:SF4">
    <property type="entry name" value="EXONUCLEASE V"/>
    <property type="match status" value="1"/>
</dbReference>
<proteinExistence type="inferred from homology"/>
<feature type="region of interest" description="Disordered" evidence="2">
    <location>
        <begin position="491"/>
        <end position="560"/>
    </location>
</feature>
<accession>A0A177VGY9</accession>
<feature type="compositionally biased region" description="Basic and acidic residues" evidence="2">
    <location>
        <begin position="67"/>
        <end position="84"/>
    </location>
</feature>
<evidence type="ECO:0008006" key="7">
    <source>
        <dbReference type="Google" id="ProtNLM"/>
    </source>
</evidence>
<organism evidence="4 5">
    <name type="scientific">Tilletia caries</name>
    <name type="common">wheat bunt fungus</name>
    <dbReference type="NCBI Taxonomy" id="13290"/>
    <lineage>
        <taxon>Eukaryota</taxon>
        <taxon>Fungi</taxon>
        <taxon>Dikarya</taxon>
        <taxon>Basidiomycota</taxon>
        <taxon>Ustilaginomycotina</taxon>
        <taxon>Exobasidiomycetes</taxon>
        <taxon>Tilletiales</taxon>
        <taxon>Tilletiaceae</taxon>
        <taxon>Tilletia</taxon>
    </lineage>
</organism>
<reference evidence="4" key="2">
    <citation type="journal article" date="2019" name="IMA Fungus">
        <title>Genome sequencing and comparison of five Tilletia species to identify candidate genes for the detection of regulated species infecting wheat.</title>
        <authorList>
            <person name="Nguyen H.D.T."/>
            <person name="Sultana T."/>
            <person name="Kesanakurti P."/>
            <person name="Hambleton S."/>
        </authorList>
    </citation>
    <scope>NUCLEOTIDE SEQUENCE</scope>
    <source>
        <strain evidence="4">DAOMC 238032</strain>
    </source>
</reference>
<feature type="region of interest" description="Disordered" evidence="2">
    <location>
        <begin position="739"/>
        <end position="767"/>
    </location>
</feature>
<evidence type="ECO:0000313" key="3">
    <source>
        <dbReference type="EMBL" id="CAD6954556.1"/>
    </source>
</evidence>
<evidence type="ECO:0000256" key="1">
    <source>
        <dbReference type="ARBA" id="ARBA00009797"/>
    </source>
</evidence>
<comment type="caution">
    <text evidence="4">The sequence shown here is derived from an EMBL/GenBank/DDBJ whole genome shotgun (WGS) entry which is preliminary data.</text>
</comment>
<keyword evidence="6" id="KW-1185">Reference proteome</keyword>
<gene>
    <name evidence="4" type="ORF">A4X03_0g66</name>
    <name evidence="3" type="ORF">JKIAZH3_G8338</name>
</gene>
<feature type="compositionally biased region" description="Low complexity" evidence="2">
    <location>
        <begin position="753"/>
        <end position="765"/>
    </location>
</feature>
<feature type="region of interest" description="Disordered" evidence="2">
    <location>
        <begin position="789"/>
        <end position="832"/>
    </location>
</feature>
<comment type="similarity">
    <text evidence="1">Belongs to the EXO5 family.</text>
</comment>
<reference evidence="4" key="1">
    <citation type="submission" date="2016-04" db="EMBL/GenBank/DDBJ databases">
        <authorList>
            <person name="Nguyen H.D."/>
            <person name="Kesanakurti P."/>
            <person name="Cullis J."/>
            <person name="Levesque C.A."/>
            <person name="Hambleton S."/>
        </authorList>
    </citation>
    <scope>NUCLEOTIDE SEQUENCE</scope>
    <source>
        <strain evidence="4">DAOMC 238032</strain>
    </source>
</reference>
<feature type="region of interest" description="Disordered" evidence="2">
    <location>
        <begin position="28"/>
        <end position="84"/>
    </location>
</feature>
<dbReference type="Proteomes" id="UP000836402">
    <property type="component" value="Unassembled WGS sequence"/>
</dbReference>
<feature type="region of interest" description="Disordered" evidence="2">
    <location>
        <begin position="373"/>
        <end position="393"/>
    </location>
</feature>
<dbReference type="GO" id="GO:0005634">
    <property type="term" value="C:nucleus"/>
    <property type="evidence" value="ECO:0007669"/>
    <property type="project" value="TreeGrafter"/>
</dbReference>
<feature type="region of interest" description="Disordered" evidence="2">
    <location>
        <begin position="575"/>
        <end position="635"/>
    </location>
</feature>
<feature type="compositionally biased region" description="Low complexity" evidence="2">
    <location>
        <begin position="614"/>
        <end position="635"/>
    </location>
</feature>
<feature type="compositionally biased region" description="Low complexity" evidence="2">
    <location>
        <begin position="591"/>
        <end position="606"/>
    </location>
</feature>
<dbReference type="EMBL" id="LWDD02000004">
    <property type="protein sequence ID" value="KAE8265734.1"/>
    <property type="molecule type" value="Genomic_DNA"/>
</dbReference>
<feature type="compositionally biased region" description="Basic and acidic residues" evidence="2">
    <location>
        <begin position="808"/>
        <end position="823"/>
    </location>
</feature>
<evidence type="ECO:0000313" key="6">
    <source>
        <dbReference type="Proteomes" id="UP000836402"/>
    </source>
</evidence>
<dbReference type="Pfam" id="PF09810">
    <property type="entry name" value="Exo5"/>
    <property type="match status" value="1"/>
</dbReference>
<dbReference type="AlphaFoldDB" id="A0A177VGY9"/>
<dbReference type="PANTHER" id="PTHR14464">
    <property type="entry name" value="EXONUCLEASE V"/>
    <property type="match status" value="1"/>
</dbReference>
<evidence type="ECO:0000313" key="4">
    <source>
        <dbReference type="EMBL" id="KAE8265734.1"/>
    </source>
</evidence>